<reference evidence="2" key="1">
    <citation type="journal article" date="2023" name="G3 (Bethesda)">
        <title>Genome assembly and association tests identify interacting loci associated with vigor, precocity, and sex in interspecific pistachio rootstocks.</title>
        <authorList>
            <person name="Palmer W."/>
            <person name="Jacygrad E."/>
            <person name="Sagayaradj S."/>
            <person name="Cavanaugh K."/>
            <person name="Han R."/>
            <person name="Bertier L."/>
            <person name="Beede B."/>
            <person name="Kafkas S."/>
            <person name="Golino D."/>
            <person name="Preece J."/>
            <person name="Michelmore R."/>
        </authorList>
    </citation>
    <scope>NUCLEOTIDE SEQUENCE [LARGE SCALE GENOMIC DNA]</scope>
</reference>
<dbReference type="Proteomes" id="UP001164250">
    <property type="component" value="Chromosome 8"/>
</dbReference>
<dbReference type="EMBL" id="CM047904">
    <property type="protein sequence ID" value="KAJ0089728.1"/>
    <property type="molecule type" value="Genomic_DNA"/>
</dbReference>
<evidence type="ECO:0000313" key="2">
    <source>
        <dbReference type="Proteomes" id="UP001164250"/>
    </source>
</evidence>
<accession>A0ACC1ASU7</accession>
<organism evidence="1 2">
    <name type="scientific">Pistacia atlantica</name>
    <dbReference type="NCBI Taxonomy" id="434234"/>
    <lineage>
        <taxon>Eukaryota</taxon>
        <taxon>Viridiplantae</taxon>
        <taxon>Streptophyta</taxon>
        <taxon>Embryophyta</taxon>
        <taxon>Tracheophyta</taxon>
        <taxon>Spermatophyta</taxon>
        <taxon>Magnoliopsida</taxon>
        <taxon>eudicotyledons</taxon>
        <taxon>Gunneridae</taxon>
        <taxon>Pentapetalae</taxon>
        <taxon>rosids</taxon>
        <taxon>malvids</taxon>
        <taxon>Sapindales</taxon>
        <taxon>Anacardiaceae</taxon>
        <taxon>Pistacia</taxon>
    </lineage>
</organism>
<name>A0ACC1ASU7_9ROSI</name>
<keyword evidence="2" id="KW-1185">Reference proteome</keyword>
<proteinExistence type="predicted"/>
<gene>
    <name evidence="1" type="ORF">Patl1_13407</name>
</gene>
<protein>
    <submittedName>
        <fullName evidence="1">Uncharacterized protein</fullName>
    </submittedName>
</protein>
<sequence>MLLMQDSRVLLQIADHPVRRKSKPKNTEASRRNCSDESVRSSPVHGSCYSAMDSEDRKEHLKEVISYCKNSWDQGDQNVSLQKLSPRSH</sequence>
<comment type="caution">
    <text evidence="1">The sequence shown here is derived from an EMBL/GenBank/DDBJ whole genome shotgun (WGS) entry which is preliminary data.</text>
</comment>
<evidence type="ECO:0000313" key="1">
    <source>
        <dbReference type="EMBL" id="KAJ0089728.1"/>
    </source>
</evidence>